<name>A0A377DA51_ECOLX</name>
<dbReference type="GO" id="GO:0003723">
    <property type="term" value="F:RNA binding"/>
    <property type="evidence" value="ECO:0007669"/>
    <property type="project" value="InterPro"/>
</dbReference>
<dbReference type="Proteomes" id="UP000254174">
    <property type="component" value="Unassembled WGS sequence"/>
</dbReference>
<dbReference type="EC" id="3.1.-.-" evidence="1"/>
<gene>
    <name evidence="1" type="primary">higB</name>
    <name evidence="1" type="ORF">NCTC7922_03860</name>
</gene>
<sequence>MHLITQKALKDAAEKYPQHKTELVALGNTIAKGYFKKPESLKAVFPSLDNFKYLDSIMFSNVGGNELRVCSNGLF</sequence>
<proteinExistence type="predicted"/>
<protein>
    <submittedName>
        <fullName evidence="1">Translation-dependent mRNA interferase, toxin of the HigB-HigA toxin-antitoxin system</fullName>
        <ecNumber evidence="1">3.1.-.-</ecNumber>
    </submittedName>
</protein>
<dbReference type="InterPro" id="IPR018669">
    <property type="entry name" value="Toxin_HigB"/>
</dbReference>
<accession>A0A377DA51</accession>
<dbReference type="GO" id="GO:0004519">
    <property type="term" value="F:endonuclease activity"/>
    <property type="evidence" value="ECO:0007669"/>
    <property type="project" value="InterPro"/>
</dbReference>
<dbReference type="Pfam" id="PF09907">
    <property type="entry name" value="HigB_toxin"/>
    <property type="match status" value="1"/>
</dbReference>
<dbReference type="GO" id="GO:0016787">
    <property type="term" value="F:hydrolase activity"/>
    <property type="evidence" value="ECO:0007669"/>
    <property type="project" value="UniProtKB-KW"/>
</dbReference>
<reference evidence="1 2" key="1">
    <citation type="submission" date="2018-06" db="EMBL/GenBank/DDBJ databases">
        <authorList>
            <consortium name="Pathogen Informatics"/>
            <person name="Doyle S."/>
        </authorList>
    </citation>
    <scope>NUCLEOTIDE SEQUENCE [LARGE SCALE GENOMIC DNA]</scope>
    <source>
        <strain evidence="1 2">NCTC7922</strain>
    </source>
</reference>
<evidence type="ECO:0000313" key="2">
    <source>
        <dbReference type="Proteomes" id="UP000254174"/>
    </source>
</evidence>
<dbReference type="EMBL" id="UGFC01000006">
    <property type="protein sequence ID" value="STM17499.1"/>
    <property type="molecule type" value="Genomic_DNA"/>
</dbReference>
<keyword evidence="1" id="KW-0378">Hydrolase</keyword>
<evidence type="ECO:0000313" key="1">
    <source>
        <dbReference type="EMBL" id="STM17499.1"/>
    </source>
</evidence>
<organism evidence="1 2">
    <name type="scientific">Escherichia coli</name>
    <dbReference type="NCBI Taxonomy" id="562"/>
    <lineage>
        <taxon>Bacteria</taxon>
        <taxon>Pseudomonadati</taxon>
        <taxon>Pseudomonadota</taxon>
        <taxon>Gammaproteobacteria</taxon>
        <taxon>Enterobacterales</taxon>
        <taxon>Enterobacteriaceae</taxon>
        <taxon>Escherichia</taxon>
    </lineage>
</organism>
<dbReference type="GO" id="GO:0110001">
    <property type="term" value="C:toxin-antitoxin complex"/>
    <property type="evidence" value="ECO:0007669"/>
    <property type="project" value="InterPro"/>
</dbReference>
<dbReference type="AlphaFoldDB" id="A0A377DA51"/>